<dbReference type="InterPro" id="IPR002921">
    <property type="entry name" value="Fungal_lipase-type"/>
</dbReference>
<evidence type="ECO:0000313" key="3">
    <source>
        <dbReference type="EMBL" id="RIB00085.1"/>
    </source>
</evidence>
<reference evidence="3 4" key="1">
    <citation type="submission" date="2018-06" db="EMBL/GenBank/DDBJ databases">
        <title>Comparative genomics reveals the genomic features of Rhizophagus irregularis, R. cerebriforme, R. diaphanum and Gigaspora rosea, and their symbiotic lifestyle signature.</title>
        <authorList>
            <person name="Morin E."/>
            <person name="San Clemente H."/>
            <person name="Chen E.C.H."/>
            <person name="De La Providencia I."/>
            <person name="Hainaut M."/>
            <person name="Kuo A."/>
            <person name="Kohler A."/>
            <person name="Murat C."/>
            <person name="Tang N."/>
            <person name="Roy S."/>
            <person name="Loubradou J."/>
            <person name="Henrissat B."/>
            <person name="Grigoriev I.V."/>
            <person name="Corradi N."/>
            <person name="Roux C."/>
            <person name="Martin F.M."/>
        </authorList>
    </citation>
    <scope>NUCLEOTIDE SEQUENCE [LARGE SCALE GENOMIC DNA]</scope>
    <source>
        <strain evidence="3 4">DAOM 194757</strain>
    </source>
</reference>
<keyword evidence="1" id="KW-0472">Membrane</keyword>
<feature type="transmembrane region" description="Helical" evidence="1">
    <location>
        <begin position="7"/>
        <end position="26"/>
    </location>
</feature>
<proteinExistence type="predicted"/>
<name>A0A397TZ17_9GLOM</name>
<protein>
    <submittedName>
        <fullName evidence="3">Alpha/Beta hydrolase protein</fullName>
    </submittedName>
</protein>
<comment type="caution">
    <text evidence="3">The sequence shown here is derived from an EMBL/GenBank/DDBJ whole genome shotgun (WGS) entry which is preliminary data.</text>
</comment>
<dbReference type="Proteomes" id="UP000266673">
    <property type="component" value="Unassembled WGS sequence"/>
</dbReference>
<evidence type="ECO:0000256" key="1">
    <source>
        <dbReference type="SAM" id="Phobius"/>
    </source>
</evidence>
<dbReference type="GO" id="GO:0016787">
    <property type="term" value="F:hydrolase activity"/>
    <property type="evidence" value="ECO:0007669"/>
    <property type="project" value="UniProtKB-KW"/>
</dbReference>
<gene>
    <name evidence="3" type="ORF">C2G38_1994698</name>
</gene>
<dbReference type="GO" id="GO:0006629">
    <property type="term" value="P:lipid metabolic process"/>
    <property type="evidence" value="ECO:0007669"/>
    <property type="project" value="InterPro"/>
</dbReference>
<dbReference type="EMBL" id="QKWP01005360">
    <property type="protein sequence ID" value="RIB00085.1"/>
    <property type="molecule type" value="Genomic_DNA"/>
</dbReference>
<keyword evidence="4" id="KW-1185">Reference proteome</keyword>
<sequence>MHSSFSFILNIKLIFLISLIFLSVLIEAPTTPIFTVSVLQRFAYYAAAVYCKVPLYNWDCGAACKATEGTQFVKMFNDEALNTKGYLALDKQNKYIIVAYRGTMKTSIKNWYTDLIVHQTPYHSVRGAKVHRGFYNAFKKLQPKIVDDVIRLHHRNPNFRIGFMGHSLGGALAALSAIDLMEKLPYLAKNDLIFLATFGQPRVGNEKFAKYVDRNLKSITRTIIRGDPVPRLPPSNSIPYIGYYKHFGEEYYINSPNEDPKGFILCSPEAQNCSLSV</sequence>
<dbReference type="InterPro" id="IPR051218">
    <property type="entry name" value="Sec_MonoDiacylglyc_Lipase"/>
</dbReference>
<dbReference type="CDD" id="cd00519">
    <property type="entry name" value="Lipase_3"/>
    <property type="match status" value="1"/>
</dbReference>
<dbReference type="STRING" id="44941.A0A397TZ17"/>
<dbReference type="InterPro" id="IPR029058">
    <property type="entry name" value="AB_hydrolase_fold"/>
</dbReference>
<dbReference type="OrthoDB" id="426718at2759"/>
<dbReference type="Gene3D" id="3.40.50.1820">
    <property type="entry name" value="alpha/beta hydrolase"/>
    <property type="match status" value="1"/>
</dbReference>
<evidence type="ECO:0000259" key="2">
    <source>
        <dbReference type="Pfam" id="PF01764"/>
    </source>
</evidence>
<keyword evidence="3" id="KW-0378">Hydrolase</keyword>
<accession>A0A397TZ17</accession>
<organism evidence="3 4">
    <name type="scientific">Gigaspora rosea</name>
    <dbReference type="NCBI Taxonomy" id="44941"/>
    <lineage>
        <taxon>Eukaryota</taxon>
        <taxon>Fungi</taxon>
        <taxon>Fungi incertae sedis</taxon>
        <taxon>Mucoromycota</taxon>
        <taxon>Glomeromycotina</taxon>
        <taxon>Glomeromycetes</taxon>
        <taxon>Diversisporales</taxon>
        <taxon>Gigasporaceae</taxon>
        <taxon>Gigaspora</taxon>
    </lineage>
</organism>
<keyword evidence="1" id="KW-0812">Transmembrane</keyword>
<dbReference type="PANTHER" id="PTHR45856">
    <property type="entry name" value="ALPHA/BETA-HYDROLASES SUPERFAMILY PROTEIN"/>
    <property type="match status" value="1"/>
</dbReference>
<feature type="domain" description="Fungal lipase-type" evidence="2">
    <location>
        <begin position="97"/>
        <end position="235"/>
    </location>
</feature>
<evidence type="ECO:0000313" key="4">
    <source>
        <dbReference type="Proteomes" id="UP000266673"/>
    </source>
</evidence>
<dbReference type="PANTHER" id="PTHR45856:SF24">
    <property type="entry name" value="FUNGAL LIPASE-LIKE DOMAIN-CONTAINING PROTEIN"/>
    <property type="match status" value="1"/>
</dbReference>
<dbReference type="Pfam" id="PF01764">
    <property type="entry name" value="Lipase_3"/>
    <property type="match status" value="1"/>
</dbReference>
<keyword evidence="1" id="KW-1133">Transmembrane helix</keyword>
<dbReference type="SUPFAM" id="SSF53474">
    <property type="entry name" value="alpha/beta-Hydrolases"/>
    <property type="match status" value="1"/>
</dbReference>
<feature type="non-terminal residue" evidence="3">
    <location>
        <position position="277"/>
    </location>
</feature>
<dbReference type="AlphaFoldDB" id="A0A397TZ17"/>